<sequence length="121" mass="13844">MGMQKRTVVCQSSDGATLPESSCDIFNRPPDTGICNNGACSKRRTWQVGPWAPVSHPSYPYYPYNYRNYRNGYNHSLRGRRAINRLMHMGQGLRKHKKMRVSRSGGRKKVKGVQMLNIKSL</sequence>
<organism evidence="1 2">
    <name type="scientific">Dreissena polymorpha</name>
    <name type="common">Zebra mussel</name>
    <name type="synonym">Mytilus polymorpha</name>
    <dbReference type="NCBI Taxonomy" id="45954"/>
    <lineage>
        <taxon>Eukaryota</taxon>
        <taxon>Metazoa</taxon>
        <taxon>Spiralia</taxon>
        <taxon>Lophotrochozoa</taxon>
        <taxon>Mollusca</taxon>
        <taxon>Bivalvia</taxon>
        <taxon>Autobranchia</taxon>
        <taxon>Heteroconchia</taxon>
        <taxon>Euheterodonta</taxon>
        <taxon>Imparidentia</taxon>
        <taxon>Neoheterodontei</taxon>
        <taxon>Myida</taxon>
        <taxon>Dreissenoidea</taxon>
        <taxon>Dreissenidae</taxon>
        <taxon>Dreissena</taxon>
    </lineage>
</organism>
<keyword evidence="2" id="KW-1185">Reference proteome</keyword>
<reference evidence="1" key="1">
    <citation type="journal article" date="2019" name="bioRxiv">
        <title>The Genome of the Zebra Mussel, Dreissena polymorpha: A Resource for Invasive Species Research.</title>
        <authorList>
            <person name="McCartney M.A."/>
            <person name="Auch B."/>
            <person name="Kono T."/>
            <person name="Mallez S."/>
            <person name="Zhang Y."/>
            <person name="Obille A."/>
            <person name="Becker A."/>
            <person name="Abrahante J.E."/>
            <person name="Garbe J."/>
            <person name="Badalamenti J.P."/>
            <person name="Herman A."/>
            <person name="Mangelson H."/>
            <person name="Liachko I."/>
            <person name="Sullivan S."/>
            <person name="Sone E.D."/>
            <person name="Koren S."/>
            <person name="Silverstein K.A.T."/>
            <person name="Beckman K.B."/>
            <person name="Gohl D.M."/>
        </authorList>
    </citation>
    <scope>NUCLEOTIDE SEQUENCE</scope>
    <source>
        <strain evidence="1">Duluth1</strain>
        <tissue evidence="1">Whole animal</tissue>
    </source>
</reference>
<gene>
    <name evidence="1" type="ORF">DPMN_017488</name>
</gene>
<accession>A0A9D4S6F1</accession>
<dbReference type="EMBL" id="JAIWYP010000001">
    <property type="protein sequence ID" value="KAH3893341.1"/>
    <property type="molecule type" value="Genomic_DNA"/>
</dbReference>
<comment type="caution">
    <text evidence="1">The sequence shown here is derived from an EMBL/GenBank/DDBJ whole genome shotgun (WGS) entry which is preliminary data.</text>
</comment>
<protein>
    <submittedName>
        <fullName evidence="1">Uncharacterized protein</fullName>
    </submittedName>
</protein>
<dbReference type="Pfam" id="PF19030">
    <property type="entry name" value="TSP1_ADAMTS"/>
    <property type="match status" value="1"/>
</dbReference>
<proteinExistence type="predicted"/>
<name>A0A9D4S6F1_DREPO</name>
<dbReference type="AlphaFoldDB" id="A0A9D4S6F1"/>
<reference evidence="1" key="2">
    <citation type="submission" date="2020-11" db="EMBL/GenBank/DDBJ databases">
        <authorList>
            <person name="McCartney M.A."/>
            <person name="Auch B."/>
            <person name="Kono T."/>
            <person name="Mallez S."/>
            <person name="Becker A."/>
            <person name="Gohl D.M."/>
            <person name="Silverstein K.A.T."/>
            <person name="Koren S."/>
            <person name="Bechman K.B."/>
            <person name="Herman A."/>
            <person name="Abrahante J.E."/>
            <person name="Garbe J."/>
        </authorList>
    </citation>
    <scope>NUCLEOTIDE SEQUENCE</scope>
    <source>
        <strain evidence="1">Duluth1</strain>
        <tissue evidence="1">Whole animal</tissue>
    </source>
</reference>
<evidence type="ECO:0000313" key="2">
    <source>
        <dbReference type="Proteomes" id="UP000828390"/>
    </source>
</evidence>
<evidence type="ECO:0000313" key="1">
    <source>
        <dbReference type="EMBL" id="KAH3893341.1"/>
    </source>
</evidence>
<dbReference type="Proteomes" id="UP000828390">
    <property type="component" value="Unassembled WGS sequence"/>
</dbReference>